<organism evidence="1 2">
    <name type="scientific">Clostridium vincentii</name>
    <dbReference type="NCBI Taxonomy" id="52704"/>
    <lineage>
        <taxon>Bacteria</taxon>
        <taxon>Bacillati</taxon>
        <taxon>Bacillota</taxon>
        <taxon>Clostridia</taxon>
        <taxon>Eubacteriales</taxon>
        <taxon>Clostridiaceae</taxon>
        <taxon>Clostridium</taxon>
    </lineage>
</organism>
<proteinExistence type="predicted"/>
<dbReference type="Proteomes" id="UP000239471">
    <property type="component" value="Unassembled WGS sequence"/>
</dbReference>
<accession>A0A2T0BL61</accession>
<evidence type="ECO:0000313" key="2">
    <source>
        <dbReference type="Proteomes" id="UP000239471"/>
    </source>
</evidence>
<name>A0A2T0BL61_9CLOT</name>
<gene>
    <name evidence="1" type="ORF">CLVI_01300</name>
</gene>
<sequence length="109" mass="12647">MGYDKVIHGHYNDLNNLSSLLKNYIEIYRLLISSTAELNTINLAKKNEVKHALDRINSIGDLIDDLLKVIEKCEGSYIKYCYLKNEVITENTQKDSIMTEIHDDLDYHN</sequence>
<dbReference type="EMBL" id="PVXQ01000001">
    <property type="protein sequence ID" value="PRR84607.1"/>
    <property type="molecule type" value="Genomic_DNA"/>
</dbReference>
<reference evidence="1 2" key="1">
    <citation type="submission" date="2018-03" db="EMBL/GenBank/DDBJ databases">
        <title>Genome sequence of Clostridium vincentii DSM 10228.</title>
        <authorList>
            <person name="Poehlein A."/>
            <person name="Daniel R."/>
        </authorList>
    </citation>
    <scope>NUCLEOTIDE SEQUENCE [LARGE SCALE GENOMIC DNA]</scope>
    <source>
        <strain evidence="1 2">DSM 10228</strain>
    </source>
</reference>
<dbReference type="RefSeq" id="WP_106058184.1">
    <property type="nucleotide sequence ID" value="NZ_PVXQ01000001.1"/>
</dbReference>
<comment type="caution">
    <text evidence="1">The sequence shown here is derived from an EMBL/GenBank/DDBJ whole genome shotgun (WGS) entry which is preliminary data.</text>
</comment>
<keyword evidence="2" id="KW-1185">Reference proteome</keyword>
<protein>
    <submittedName>
        <fullName evidence="1">Uncharacterized protein</fullName>
    </submittedName>
</protein>
<evidence type="ECO:0000313" key="1">
    <source>
        <dbReference type="EMBL" id="PRR84607.1"/>
    </source>
</evidence>
<dbReference type="AlphaFoldDB" id="A0A2T0BL61"/>
<dbReference type="OrthoDB" id="1680245at2"/>